<feature type="compositionally biased region" description="Low complexity" evidence="1">
    <location>
        <begin position="56"/>
        <end position="69"/>
    </location>
</feature>
<feature type="region of interest" description="Disordered" evidence="1">
    <location>
        <begin position="1"/>
        <end position="108"/>
    </location>
</feature>
<dbReference type="RefSeq" id="XP_012567755.1">
    <property type="nucleotide sequence ID" value="XM_012712301.1"/>
</dbReference>
<sequence>MARTKQFVRKNAYPCSPSSSSPSSDSFQRSPSPPPPPPPPHISYDTSFSYYLSSSPETNPNNLPINPNPLSTVLPPLYTCPPPNIAQDPPHLRKPMIPKRRSMRVQSNIGTSKAKIEKPFYFIISDSETDDSPETPPPTTSPSPQCSPIPNQECSPVRILLRSPQKEHSPHPKRSHAQPSHPREHSSPNQTLSPSTKSKHSPTTSSPTSNSYQSSRHTKKSKPDTLPLISPKYSKNFKDKWVQRPIGIGRVFIFDKLIIDGNEVQHHTDALGWTSFLQTYESYYPDIVRAFYCNTKNFSDKSLIISTIKGIEIKLTPDILASIIQLPTKGPSVFGNQWYSAMNLKVTEVFSELFEEGSTCYLSTYLKPLPKVFNIMSQHTLIPCSGSHEYVSGNDALLIYHLFNFKRLNLPHVIIQHTIYAATKDYKKNIVPYGMILTKIFRHFRIPLTNEKSLIKISKFSTKTSPICAKHYLHNQPPLHHPSQPP</sequence>
<proteinExistence type="predicted"/>
<name>A0A1S3DWC5_CICAR</name>
<evidence type="ECO:0000256" key="1">
    <source>
        <dbReference type="SAM" id="MobiDB-lite"/>
    </source>
</evidence>
<accession>A0A1S3DWC5</accession>
<dbReference type="Pfam" id="PF20167">
    <property type="entry name" value="Transposase_32"/>
    <property type="match status" value="1"/>
</dbReference>
<protein>
    <submittedName>
        <fullName evidence="4">Uncharacterized protein LOC105851434</fullName>
    </submittedName>
</protein>
<feature type="compositionally biased region" description="Polar residues" evidence="1">
    <location>
        <begin position="44"/>
        <end position="55"/>
    </location>
</feature>
<feature type="compositionally biased region" description="Pro residues" evidence="1">
    <location>
        <begin position="31"/>
        <end position="41"/>
    </location>
</feature>
<dbReference type="AlphaFoldDB" id="A0A1S3DWC5"/>
<feature type="compositionally biased region" description="Basic residues" evidence="1">
    <location>
        <begin position="92"/>
        <end position="103"/>
    </location>
</feature>
<feature type="compositionally biased region" description="Low complexity" evidence="1">
    <location>
        <begin position="191"/>
        <end position="215"/>
    </location>
</feature>
<gene>
    <name evidence="4" type="primary">LOC105851434</name>
</gene>
<organism evidence="3 4">
    <name type="scientific">Cicer arietinum</name>
    <name type="common">Chickpea</name>
    <name type="synonym">Garbanzo</name>
    <dbReference type="NCBI Taxonomy" id="3827"/>
    <lineage>
        <taxon>Eukaryota</taxon>
        <taxon>Viridiplantae</taxon>
        <taxon>Streptophyta</taxon>
        <taxon>Embryophyta</taxon>
        <taxon>Tracheophyta</taxon>
        <taxon>Spermatophyta</taxon>
        <taxon>Magnoliopsida</taxon>
        <taxon>eudicotyledons</taxon>
        <taxon>Gunneridae</taxon>
        <taxon>Pentapetalae</taxon>
        <taxon>rosids</taxon>
        <taxon>fabids</taxon>
        <taxon>Fabales</taxon>
        <taxon>Fabaceae</taxon>
        <taxon>Papilionoideae</taxon>
        <taxon>50 kb inversion clade</taxon>
        <taxon>NPAAA clade</taxon>
        <taxon>Hologalegina</taxon>
        <taxon>IRL clade</taxon>
        <taxon>Cicereae</taxon>
        <taxon>Cicer</taxon>
    </lineage>
</organism>
<dbReference type="OrthoDB" id="848707at2759"/>
<feature type="domain" description="Putative plant transposon protein" evidence="2">
    <location>
        <begin position="271"/>
        <end position="447"/>
    </location>
</feature>
<reference evidence="4" key="1">
    <citation type="submission" date="2025-08" db="UniProtKB">
        <authorList>
            <consortium name="RefSeq"/>
        </authorList>
    </citation>
    <scope>IDENTIFICATION</scope>
    <source>
        <tissue evidence="4">Etiolated seedlings</tissue>
    </source>
</reference>
<feature type="compositionally biased region" description="Low complexity" evidence="1">
    <location>
        <begin position="14"/>
        <end position="30"/>
    </location>
</feature>
<feature type="region of interest" description="Disordered" evidence="1">
    <location>
        <begin position="126"/>
        <end position="152"/>
    </location>
</feature>
<dbReference type="Proteomes" id="UP000087171">
    <property type="component" value="Unplaced"/>
</dbReference>
<evidence type="ECO:0000313" key="4">
    <source>
        <dbReference type="RefSeq" id="XP_012567755.1"/>
    </source>
</evidence>
<keyword evidence="3" id="KW-1185">Reference proteome</keyword>
<feature type="region of interest" description="Disordered" evidence="1">
    <location>
        <begin position="164"/>
        <end position="229"/>
    </location>
</feature>
<evidence type="ECO:0000313" key="3">
    <source>
        <dbReference type="Proteomes" id="UP000087171"/>
    </source>
</evidence>
<dbReference type="InterPro" id="IPR046796">
    <property type="entry name" value="Transposase_32_dom"/>
</dbReference>
<evidence type="ECO:0000259" key="2">
    <source>
        <dbReference type="Pfam" id="PF20167"/>
    </source>
</evidence>
<feature type="compositionally biased region" description="Pro residues" evidence="1">
    <location>
        <begin position="134"/>
        <end position="147"/>
    </location>
</feature>